<evidence type="ECO:0000256" key="3">
    <source>
        <dbReference type="ARBA" id="ARBA00023014"/>
    </source>
</evidence>
<dbReference type="EMBL" id="DWWT01000008">
    <property type="protein sequence ID" value="HJC04977.1"/>
    <property type="molecule type" value="Genomic_DNA"/>
</dbReference>
<dbReference type="InterPro" id="IPR036812">
    <property type="entry name" value="NAD(P)_OxRdtase_dom_sf"/>
</dbReference>
<reference evidence="5" key="1">
    <citation type="journal article" date="2021" name="PeerJ">
        <title>Extensive microbial diversity within the chicken gut microbiome revealed by metagenomics and culture.</title>
        <authorList>
            <person name="Gilroy R."/>
            <person name="Ravi A."/>
            <person name="Getino M."/>
            <person name="Pursley I."/>
            <person name="Horton D.L."/>
            <person name="Alikhan N.F."/>
            <person name="Baker D."/>
            <person name="Gharbi K."/>
            <person name="Hall N."/>
            <person name="Watson M."/>
            <person name="Adriaenssens E.M."/>
            <person name="Foster-Nyarko E."/>
            <person name="Jarju S."/>
            <person name="Secka A."/>
            <person name="Antonio M."/>
            <person name="Oren A."/>
            <person name="Chaudhuri R.R."/>
            <person name="La Ragione R."/>
            <person name="Hildebrand F."/>
            <person name="Pallen M.J."/>
        </authorList>
    </citation>
    <scope>NUCLEOTIDE SEQUENCE</scope>
    <source>
        <strain evidence="5">CHK180-15479</strain>
    </source>
</reference>
<dbReference type="SUPFAM" id="SSF51430">
    <property type="entry name" value="NAD(P)-linked oxidoreductase"/>
    <property type="match status" value="1"/>
</dbReference>
<evidence type="ECO:0000256" key="1">
    <source>
        <dbReference type="ARBA" id="ARBA00022723"/>
    </source>
</evidence>
<dbReference type="InterPro" id="IPR023210">
    <property type="entry name" value="NADP_OxRdtase_dom"/>
</dbReference>
<accession>A0A9D2MY74</accession>
<dbReference type="GO" id="GO:0051536">
    <property type="term" value="F:iron-sulfur cluster binding"/>
    <property type="evidence" value="ECO:0007669"/>
    <property type="project" value="UniProtKB-KW"/>
</dbReference>
<dbReference type="AlphaFoldDB" id="A0A9D2MY74"/>
<dbReference type="Proteomes" id="UP000823910">
    <property type="component" value="Unassembled WGS sequence"/>
</dbReference>
<dbReference type="SUPFAM" id="SSF46548">
    <property type="entry name" value="alpha-helical ferredoxin"/>
    <property type="match status" value="1"/>
</dbReference>
<dbReference type="PROSITE" id="PS51379">
    <property type="entry name" value="4FE4S_FER_2"/>
    <property type="match status" value="1"/>
</dbReference>
<dbReference type="Pfam" id="PF00248">
    <property type="entry name" value="Aldo_ket_red"/>
    <property type="match status" value="1"/>
</dbReference>
<keyword evidence="2" id="KW-0408">Iron</keyword>
<dbReference type="CDD" id="cd19096">
    <property type="entry name" value="AKR_Fe-S_oxidoreductase"/>
    <property type="match status" value="1"/>
</dbReference>
<dbReference type="Gene3D" id="3.20.20.100">
    <property type="entry name" value="NADP-dependent oxidoreductase domain"/>
    <property type="match status" value="1"/>
</dbReference>
<protein>
    <submittedName>
        <fullName evidence="5">Aldo/keto reductase</fullName>
    </submittedName>
</protein>
<proteinExistence type="predicted"/>
<name>A0A9D2MY74_9FIRM</name>
<reference evidence="5" key="2">
    <citation type="submission" date="2021-04" db="EMBL/GenBank/DDBJ databases">
        <authorList>
            <person name="Gilroy R."/>
        </authorList>
    </citation>
    <scope>NUCLEOTIDE SEQUENCE</scope>
    <source>
        <strain evidence="5">CHK180-15479</strain>
    </source>
</reference>
<evidence type="ECO:0000313" key="5">
    <source>
        <dbReference type="EMBL" id="HJC04977.1"/>
    </source>
</evidence>
<dbReference type="InterPro" id="IPR020471">
    <property type="entry name" value="AKR"/>
</dbReference>
<evidence type="ECO:0000259" key="4">
    <source>
        <dbReference type="PROSITE" id="PS51379"/>
    </source>
</evidence>
<evidence type="ECO:0000313" key="6">
    <source>
        <dbReference type="Proteomes" id="UP000823910"/>
    </source>
</evidence>
<dbReference type="PROSITE" id="PS00198">
    <property type="entry name" value="4FE4S_FER_1"/>
    <property type="match status" value="1"/>
</dbReference>
<sequence>MIYKDFQGTSLSRLGMGNMRLPEGRGGIDKEKAQAIIDCAMAQGINYYDTAYVYHHGESESFLGEALSKYPRESYYLATKFYVMANPNIEEMFEEQLKKLRTDYIDFYLLHCVNEETIGAYMDEKRHYIDFLLEQKAKGRIRHIGFSSHGKPETLKRFLEWSDAFEFVQIQLNYLDWTMQDAKRQYALIAERGLPVWVMEPVRGRRLASLGERYDAMLKQAKPEWSVPAWAFHWLMGLPNVTMILSGMSSMEQIRDNIATFKEEAPLTAEQNMLLMNIAAGYQSKLAVPCTACRYCCDGCPQRIDIPRWMNLYNELSLTHDKAAWEQAVKESSGPADCIGCGQCTAHCPQSIAIPEYMKKLCDFH</sequence>
<dbReference type="InterPro" id="IPR017900">
    <property type="entry name" value="4Fe4S_Fe_S_CS"/>
</dbReference>
<dbReference type="PRINTS" id="PR00069">
    <property type="entry name" value="ALDKETRDTASE"/>
</dbReference>
<gene>
    <name evidence="5" type="ORF">H9704_02290</name>
</gene>
<dbReference type="InterPro" id="IPR017896">
    <property type="entry name" value="4Fe4S_Fe-S-bd"/>
</dbReference>
<dbReference type="Pfam" id="PF13187">
    <property type="entry name" value="Fer4_9"/>
    <property type="match status" value="1"/>
</dbReference>
<comment type="caution">
    <text evidence="5">The sequence shown here is derived from an EMBL/GenBank/DDBJ whole genome shotgun (WGS) entry which is preliminary data.</text>
</comment>
<dbReference type="GO" id="GO:0046872">
    <property type="term" value="F:metal ion binding"/>
    <property type="evidence" value="ECO:0007669"/>
    <property type="project" value="UniProtKB-KW"/>
</dbReference>
<keyword evidence="3" id="KW-0411">Iron-sulfur</keyword>
<dbReference type="PANTHER" id="PTHR43312:SF2">
    <property type="entry name" value="OXIDOREDUCTASE"/>
    <property type="match status" value="1"/>
</dbReference>
<evidence type="ECO:0000256" key="2">
    <source>
        <dbReference type="ARBA" id="ARBA00023004"/>
    </source>
</evidence>
<keyword evidence="1" id="KW-0479">Metal-binding</keyword>
<feature type="domain" description="4Fe-4S ferredoxin-type" evidence="4">
    <location>
        <begin position="329"/>
        <end position="357"/>
    </location>
</feature>
<dbReference type="InterPro" id="IPR053135">
    <property type="entry name" value="AKR2_Oxidoreductase"/>
</dbReference>
<organism evidence="5 6">
    <name type="scientific">Candidatus Enterocloster excrementipullorum</name>
    <dbReference type="NCBI Taxonomy" id="2838559"/>
    <lineage>
        <taxon>Bacteria</taxon>
        <taxon>Bacillati</taxon>
        <taxon>Bacillota</taxon>
        <taxon>Clostridia</taxon>
        <taxon>Lachnospirales</taxon>
        <taxon>Lachnospiraceae</taxon>
        <taxon>Enterocloster</taxon>
    </lineage>
</organism>
<dbReference type="PANTHER" id="PTHR43312">
    <property type="entry name" value="D-THREO-ALDOSE 1-DEHYDROGENASE"/>
    <property type="match status" value="1"/>
</dbReference>
<dbReference type="GO" id="GO:0016491">
    <property type="term" value="F:oxidoreductase activity"/>
    <property type="evidence" value="ECO:0007669"/>
    <property type="project" value="InterPro"/>
</dbReference>